<proteinExistence type="predicted"/>
<accession>A0ABQ9H2V2</accession>
<comment type="caution">
    <text evidence="2">The sequence shown here is derived from an EMBL/GenBank/DDBJ whole genome shotgun (WGS) entry which is preliminary data.</text>
</comment>
<gene>
    <name evidence="2" type="ORF">PR048_019194</name>
</gene>
<evidence type="ECO:0000256" key="1">
    <source>
        <dbReference type="SAM" id="MobiDB-lite"/>
    </source>
</evidence>
<feature type="region of interest" description="Disordered" evidence="1">
    <location>
        <begin position="471"/>
        <end position="503"/>
    </location>
</feature>
<organism evidence="2 3">
    <name type="scientific">Dryococelus australis</name>
    <dbReference type="NCBI Taxonomy" id="614101"/>
    <lineage>
        <taxon>Eukaryota</taxon>
        <taxon>Metazoa</taxon>
        <taxon>Ecdysozoa</taxon>
        <taxon>Arthropoda</taxon>
        <taxon>Hexapoda</taxon>
        <taxon>Insecta</taxon>
        <taxon>Pterygota</taxon>
        <taxon>Neoptera</taxon>
        <taxon>Polyneoptera</taxon>
        <taxon>Phasmatodea</taxon>
        <taxon>Verophasmatodea</taxon>
        <taxon>Anareolatae</taxon>
        <taxon>Phasmatidae</taxon>
        <taxon>Eurycanthinae</taxon>
        <taxon>Dryococelus</taxon>
    </lineage>
</organism>
<sequence length="947" mass="103808">MCFMTCCPSKRESSCLSETQSKTRPCPFVGWLCESGNCVWLVYGVLAHCYIRVGVDPGRGNTLRVTGFPPGTRRCPSSLNKTRNETLGWSSGGMEGRGKREFPEKTHRPAVHLGGRRALNEGDNYTDNMACPFFLMWAYPLSDWLLGTLEPCCEMFPIAWAGGWRVSYQALIGERSTTCQCHPWRPHATRKHELSPGECLVGNVVEPLHFRRHFTSPAVCLPPRSQSCIPPLLSEGEGGGRSDNSTHIPFRPLHVPAIPTAQFSRRSRTCRGRSNLSLACSALRTGKRARHSAQLALWLNLLAFACSRVPGLTSGEIFEGGVTGSYSSGNYSGYSPYTRANRVRFPVGVASCRAGFLRDFLFPSPLHSVAAPYSHCFTLIVSQDLDLILRRPWPSFRARHYARLFRMPKAITNATKELQRAFTYTVGCAECVRSIIHPPPPPHARVTVGRTSVFPPSCHSARLDGDLAASSAEKGLASDGGRPLAEPLPRSTRADATSPAIGDLRRREPLLPLSCPVALGKPRNHDKQDGGGQRVSKAALRQLFGALPSLPPSVESGYCGIFLASTYLSTKANRVQSPAGSLLDFRRWESCRTMPMVGGFSRGSPVSSALSFRCYSIFTSITLIGSQDLDVKSRPNLFTHSHVSSFVGGRRPHDTFLACDAILLACAAGVRGTCGFNVCIRKCRVFARCAKGDRDMRINSLIVSTCKALNWRAVLPSMTCPYETFGGDPTILLRSNRNNGFNARPYSFLNVLHRNALVTGLVSDWLLHATYGTVLAVLPASERGSQALIGERRAYTFPSSELDLILGGVAPGFSREGIVPDDAAGRRVFSGISRFTPPFHSGSAPYLASLSSAHKTSMNFQPHLQLKWGPRWSSGQTTRLPPTRTGFYFRRGRPQIFACENRARRCRPCAGFLGDLPFPSAFHSGETELFTVGTVYIVTETTTDRNT</sequence>
<keyword evidence="3" id="KW-1185">Reference proteome</keyword>
<name>A0ABQ9H2V2_9NEOP</name>
<feature type="region of interest" description="Disordered" evidence="1">
    <location>
        <begin position="514"/>
        <end position="533"/>
    </location>
</feature>
<evidence type="ECO:0000313" key="2">
    <source>
        <dbReference type="EMBL" id="KAJ8878613.1"/>
    </source>
</evidence>
<feature type="non-terminal residue" evidence="2">
    <location>
        <position position="947"/>
    </location>
</feature>
<protein>
    <submittedName>
        <fullName evidence="2">Uncharacterized protein</fullName>
    </submittedName>
</protein>
<reference evidence="2 3" key="1">
    <citation type="submission" date="2023-02" db="EMBL/GenBank/DDBJ databases">
        <title>LHISI_Scaffold_Assembly.</title>
        <authorList>
            <person name="Stuart O.P."/>
            <person name="Cleave R."/>
            <person name="Magrath M.J.L."/>
            <person name="Mikheyev A.S."/>
        </authorList>
    </citation>
    <scope>NUCLEOTIDE SEQUENCE [LARGE SCALE GENOMIC DNA]</scope>
    <source>
        <strain evidence="2">Daus_M_001</strain>
        <tissue evidence="2">Leg muscle</tissue>
    </source>
</reference>
<dbReference type="Proteomes" id="UP001159363">
    <property type="component" value="Chromosome 6"/>
</dbReference>
<dbReference type="EMBL" id="JARBHB010000007">
    <property type="protein sequence ID" value="KAJ8878613.1"/>
    <property type="molecule type" value="Genomic_DNA"/>
</dbReference>
<evidence type="ECO:0000313" key="3">
    <source>
        <dbReference type="Proteomes" id="UP001159363"/>
    </source>
</evidence>